<evidence type="ECO:0000256" key="7">
    <source>
        <dbReference type="ARBA" id="ARBA00022833"/>
    </source>
</evidence>
<dbReference type="InterPro" id="IPR010979">
    <property type="entry name" value="Ribosomal_uS13-like_H2TH"/>
</dbReference>
<comment type="similarity">
    <text evidence="1">Belongs to the FPG family.</text>
</comment>
<sequence>MPEGDTVYRTAEHLNAVLAGQVLTACDIRVPKFATVDLSGESVEGVVSRGKHLLMRVGGFSIHSHLKMEGTWHVYRPETRWRKPAWQARAILKTEEWMAVGFELGLLEVVAREAEDSVVGYLGPDLLGPEWDADEAVRRLASDPLREIDVALLDQRNLAGLGNVYANELCFLRGVLPTRPVGEVPKLDAVVSLAHRLIAANRDRVERTTTGDMRPGRMLWVYGRGGQPCRRCGTRIESGKLGATELSLRDTYWCPHCQT</sequence>
<comment type="caution">
    <text evidence="16">The sequence shown here is derived from an EMBL/GenBank/DDBJ whole genome shotgun (WGS) entry which is preliminary data.</text>
</comment>
<dbReference type="InterPro" id="IPR000214">
    <property type="entry name" value="Znf_DNA_glyclase/AP_lyase"/>
</dbReference>
<feature type="domain" description="Formamidopyrimidine-DNA glycosylase catalytic" evidence="15">
    <location>
        <begin position="2"/>
        <end position="128"/>
    </location>
</feature>
<evidence type="ECO:0000256" key="3">
    <source>
        <dbReference type="ARBA" id="ARBA00022723"/>
    </source>
</evidence>
<evidence type="ECO:0000256" key="4">
    <source>
        <dbReference type="ARBA" id="ARBA00022763"/>
    </source>
</evidence>
<evidence type="ECO:0000256" key="11">
    <source>
        <dbReference type="ARBA" id="ARBA00023268"/>
    </source>
</evidence>
<keyword evidence="4" id="KW-0227">DNA damage</keyword>
<dbReference type="Pfam" id="PF01149">
    <property type="entry name" value="Fapy_DNA_glyco"/>
    <property type="match status" value="1"/>
</dbReference>
<dbReference type="Proteomes" id="UP000776164">
    <property type="component" value="Unassembled WGS sequence"/>
</dbReference>
<keyword evidence="7" id="KW-0862">Zinc</keyword>
<feature type="domain" description="FPG-type" evidence="14">
    <location>
        <begin position="220"/>
        <end position="259"/>
    </location>
</feature>
<evidence type="ECO:0000256" key="6">
    <source>
        <dbReference type="ARBA" id="ARBA00022801"/>
    </source>
</evidence>
<gene>
    <name evidence="16" type="ORF">JOE66_000922</name>
</gene>
<evidence type="ECO:0000256" key="12">
    <source>
        <dbReference type="ARBA" id="ARBA00023295"/>
    </source>
</evidence>
<dbReference type="PROSITE" id="PS51068">
    <property type="entry name" value="FPG_CAT"/>
    <property type="match status" value="1"/>
</dbReference>
<evidence type="ECO:0000256" key="8">
    <source>
        <dbReference type="ARBA" id="ARBA00023125"/>
    </source>
</evidence>
<evidence type="ECO:0000259" key="14">
    <source>
        <dbReference type="PROSITE" id="PS51066"/>
    </source>
</evidence>
<name>A0ABS2L2L1_9MICO</name>
<dbReference type="SUPFAM" id="SSF46946">
    <property type="entry name" value="S13-like H2TH domain"/>
    <property type="match status" value="1"/>
</dbReference>
<dbReference type="Gene3D" id="1.10.8.50">
    <property type="match status" value="1"/>
</dbReference>
<protein>
    <recommendedName>
        <fullName evidence="2">DNA-(apurinic or apyrimidinic site) lyase</fullName>
        <ecNumber evidence="2">4.2.99.18</ecNumber>
    </recommendedName>
</protein>
<keyword evidence="8" id="KW-0238">DNA-binding</keyword>
<keyword evidence="16" id="KW-0255">Endonuclease</keyword>
<dbReference type="InterPro" id="IPR035937">
    <property type="entry name" value="FPG_N"/>
</dbReference>
<evidence type="ECO:0000313" key="17">
    <source>
        <dbReference type="Proteomes" id="UP000776164"/>
    </source>
</evidence>
<keyword evidence="16" id="KW-0540">Nuclease</keyword>
<dbReference type="Pfam" id="PF06831">
    <property type="entry name" value="H2TH"/>
    <property type="match status" value="1"/>
</dbReference>
<dbReference type="SMART" id="SM01232">
    <property type="entry name" value="H2TH"/>
    <property type="match status" value="1"/>
</dbReference>
<organism evidence="16 17">
    <name type="scientific">Subtercola frigoramans</name>
    <dbReference type="NCBI Taxonomy" id="120298"/>
    <lineage>
        <taxon>Bacteria</taxon>
        <taxon>Bacillati</taxon>
        <taxon>Actinomycetota</taxon>
        <taxon>Actinomycetes</taxon>
        <taxon>Micrococcales</taxon>
        <taxon>Microbacteriaceae</taxon>
        <taxon>Subtercola</taxon>
    </lineage>
</organism>
<dbReference type="EC" id="4.2.99.18" evidence="2"/>
<dbReference type="PANTHER" id="PTHR42697">
    <property type="entry name" value="ENDONUCLEASE 8"/>
    <property type="match status" value="1"/>
</dbReference>
<dbReference type="InterPro" id="IPR015886">
    <property type="entry name" value="H2TH_FPG"/>
</dbReference>
<evidence type="ECO:0000259" key="15">
    <source>
        <dbReference type="PROSITE" id="PS51068"/>
    </source>
</evidence>
<keyword evidence="6 16" id="KW-0378">Hydrolase</keyword>
<dbReference type="SMART" id="SM00898">
    <property type="entry name" value="Fapy_DNA_glyco"/>
    <property type="match status" value="1"/>
</dbReference>
<keyword evidence="17" id="KW-1185">Reference proteome</keyword>
<reference evidence="16 17" key="1">
    <citation type="submission" date="2021-01" db="EMBL/GenBank/DDBJ databases">
        <title>Sequencing the genomes of 1000 actinobacteria strains.</title>
        <authorList>
            <person name="Klenk H.-P."/>
        </authorList>
    </citation>
    <scope>NUCLEOTIDE SEQUENCE [LARGE SCALE GENOMIC DNA]</scope>
    <source>
        <strain evidence="16 17">DSM 13057</strain>
    </source>
</reference>
<keyword evidence="9" id="KW-0234">DNA repair</keyword>
<evidence type="ECO:0000256" key="13">
    <source>
        <dbReference type="PROSITE-ProRule" id="PRU00391"/>
    </source>
</evidence>
<dbReference type="CDD" id="cd08971">
    <property type="entry name" value="AcNei2_N"/>
    <property type="match status" value="1"/>
</dbReference>
<dbReference type="RefSeq" id="WP_205107166.1">
    <property type="nucleotide sequence ID" value="NZ_BAAAHT010000013.1"/>
</dbReference>
<keyword evidence="5 13" id="KW-0863">Zinc-finger</keyword>
<keyword evidence="11" id="KW-0511">Multifunctional enzyme</keyword>
<dbReference type="Gene3D" id="3.20.190.10">
    <property type="entry name" value="MutM-like, N-terminal"/>
    <property type="match status" value="1"/>
</dbReference>
<dbReference type="SUPFAM" id="SSF81624">
    <property type="entry name" value="N-terminal domain of MutM-like DNA repair proteins"/>
    <property type="match status" value="1"/>
</dbReference>
<dbReference type="SUPFAM" id="SSF57716">
    <property type="entry name" value="Glucocorticoid receptor-like (DNA-binding domain)"/>
    <property type="match status" value="1"/>
</dbReference>
<proteinExistence type="inferred from homology"/>
<evidence type="ECO:0000256" key="2">
    <source>
        <dbReference type="ARBA" id="ARBA00012720"/>
    </source>
</evidence>
<dbReference type="GO" id="GO:0016798">
    <property type="term" value="F:hydrolase activity, acting on glycosyl bonds"/>
    <property type="evidence" value="ECO:0007669"/>
    <property type="project" value="UniProtKB-KW"/>
</dbReference>
<keyword evidence="12 16" id="KW-0326">Glycosidase</keyword>
<accession>A0ABS2L2L1</accession>
<evidence type="ECO:0000256" key="1">
    <source>
        <dbReference type="ARBA" id="ARBA00009409"/>
    </source>
</evidence>
<dbReference type="PROSITE" id="PS51066">
    <property type="entry name" value="ZF_FPG_2"/>
    <property type="match status" value="1"/>
</dbReference>
<evidence type="ECO:0000256" key="5">
    <source>
        <dbReference type="ARBA" id="ARBA00022771"/>
    </source>
</evidence>
<evidence type="ECO:0000313" key="16">
    <source>
        <dbReference type="EMBL" id="MBM7471288.1"/>
    </source>
</evidence>
<dbReference type="GO" id="GO:0140078">
    <property type="term" value="F:class I DNA-(apurinic or apyrimidinic site) endonuclease activity"/>
    <property type="evidence" value="ECO:0007669"/>
    <property type="project" value="UniProtKB-EC"/>
</dbReference>
<dbReference type="InterPro" id="IPR044090">
    <property type="entry name" value="Nei2_N"/>
</dbReference>
<keyword evidence="3" id="KW-0479">Metal-binding</keyword>
<dbReference type="PANTHER" id="PTHR42697:SF1">
    <property type="entry name" value="ENDONUCLEASE 8"/>
    <property type="match status" value="1"/>
</dbReference>
<keyword evidence="10 16" id="KW-0456">Lyase</keyword>
<evidence type="ECO:0000256" key="9">
    <source>
        <dbReference type="ARBA" id="ARBA00023204"/>
    </source>
</evidence>
<dbReference type="EMBL" id="JAFBBU010000001">
    <property type="protein sequence ID" value="MBM7471288.1"/>
    <property type="molecule type" value="Genomic_DNA"/>
</dbReference>
<dbReference type="InterPro" id="IPR012319">
    <property type="entry name" value="FPG_cat"/>
</dbReference>
<evidence type="ECO:0000256" key="10">
    <source>
        <dbReference type="ARBA" id="ARBA00023239"/>
    </source>
</evidence>